<dbReference type="KEGG" id="tbe:Trebr_0528"/>
<keyword evidence="1 2" id="KW-0732">Signal</keyword>
<dbReference type="OrthoDB" id="306521at2"/>
<dbReference type="InterPro" id="IPR029046">
    <property type="entry name" value="LolA/LolB/LppX"/>
</dbReference>
<sequence length="224" mass="25029">MKKLLIISIFCIITVCSASAQNILTASAFFQSVSEYYGTIKDYEANMQITAARSDMYGKVSFKRPNLLRIDFSNPENQVIVFNGETLTIYLPGPSAALIQSVTASSEQSGMSLATPQGLSLMSRYYSVAYEIGQAPVQLDETTDEKVIKLILSRRNSSEGFRTIKLAVNPETKLIRRVEAVTPQNETFVFLFSDYVLNQNISVQRFVYDAPSSANNYNNFLFSE</sequence>
<dbReference type="eggNOG" id="COG2834">
    <property type="taxonomic scope" value="Bacteria"/>
</dbReference>
<gene>
    <name evidence="3" type="ordered locus">Trebr_0528</name>
</gene>
<dbReference type="Pfam" id="PF03548">
    <property type="entry name" value="LolA"/>
    <property type="match status" value="1"/>
</dbReference>
<dbReference type="STRING" id="906968.Trebr_0528"/>
<dbReference type="PANTHER" id="PTHR35869:SF1">
    <property type="entry name" value="OUTER-MEMBRANE LIPOPROTEIN CARRIER PROTEIN"/>
    <property type="match status" value="1"/>
</dbReference>
<accession>F4LPG0</accession>
<reference evidence="4" key="1">
    <citation type="submission" date="2011-04" db="EMBL/GenBank/DDBJ databases">
        <title>The complete genome of Treponema brennaborense DSM 12168.</title>
        <authorList>
            <person name="Lucas S."/>
            <person name="Han J."/>
            <person name="Lapidus A."/>
            <person name="Bruce D."/>
            <person name="Goodwin L."/>
            <person name="Pitluck S."/>
            <person name="Peters L."/>
            <person name="Kyrpides N."/>
            <person name="Mavromatis K."/>
            <person name="Ivanova N."/>
            <person name="Mikhailova N."/>
            <person name="Pagani I."/>
            <person name="Teshima H."/>
            <person name="Detter J.C."/>
            <person name="Tapia R."/>
            <person name="Han C."/>
            <person name="Land M."/>
            <person name="Hauser L."/>
            <person name="Markowitz V."/>
            <person name="Cheng J.-F."/>
            <person name="Hugenholtz P."/>
            <person name="Woyke T."/>
            <person name="Wu D."/>
            <person name="Gronow S."/>
            <person name="Wellnitz S."/>
            <person name="Brambilla E."/>
            <person name="Klenk H.-P."/>
            <person name="Eisen J.A."/>
        </authorList>
    </citation>
    <scope>NUCLEOTIDE SEQUENCE [LARGE SCALE GENOMIC DNA]</scope>
    <source>
        <strain evidence="4">DSM 12168 / CIP 105900 / DD5/3</strain>
    </source>
</reference>
<dbReference type="Proteomes" id="UP000006546">
    <property type="component" value="Chromosome"/>
</dbReference>
<evidence type="ECO:0000256" key="2">
    <source>
        <dbReference type="SAM" id="SignalP"/>
    </source>
</evidence>
<keyword evidence="3" id="KW-0449">Lipoprotein</keyword>
<organism evidence="3 4">
    <name type="scientific">Treponema brennaborense (strain DSM 12168 / CIP 105900 / DD5/3)</name>
    <dbReference type="NCBI Taxonomy" id="906968"/>
    <lineage>
        <taxon>Bacteria</taxon>
        <taxon>Pseudomonadati</taxon>
        <taxon>Spirochaetota</taxon>
        <taxon>Spirochaetia</taxon>
        <taxon>Spirochaetales</taxon>
        <taxon>Treponemataceae</taxon>
        <taxon>Treponema</taxon>
    </lineage>
</organism>
<name>F4LPG0_TREBD</name>
<dbReference type="RefSeq" id="WP_013757690.1">
    <property type="nucleotide sequence ID" value="NC_015500.1"/>
</dbReference>
<dbReference type="CDD" id="cd16325">
    <property type="entry name" value="LolA"/>
    <property type="match status" value="1"/>
</dbReference>
<feature type="signal peptide" evidence="2">
    <location>
        <begin position="1"/>
        <end position="20"/>
    </location>
</feature>
<dbReference type="HOGENOM" id="CLU_103354_0_0_12"/>
<evidence type="ECO:0000256" key="1">
    <source>
        <dbReference type="ARBA" id="ARBA00022729"/>
    </source>
</evidence>
<keyword evidence="4" id="KW-1185">Reference proteome</keyword>
<dbReference type="PANTHER" id="PTHR35869">
    <property type="entry name" value="OUTER-MEMBRANE LIPOPROTEIN CARRIER PROTEIN"/>
    <property type="match status" value="1"/>
</dbReference>
<feature type="chain" id="PRO_5003317894" evidence="2">
    <location>
        <begin position="21"/>
        <end position="224"/>
    </location>
</feature>
<dbReference type="InterPro" id="IPR004564">
    <property type="entry name" value="OM_lipoprot_carrier_LolA-like"/>
</dbReference>
<proteinExistence type="predicted"/>
<dbReference type="Gene3D" id="2.50.20.10">
    <property type="entry name" value="Lipoprotein localisation LolA/LolB/LppX"/>
    <property type="match status" value="1"/>
</dbReference>
<evidence type="ECO:0000313" key="3">
    <source>
        <dbReference type="EMBL" id="AEE15971.1"/>
    </source>
</evidence>
<protein>
    <submittedName>
        <fullName evidence="3">Outer membrane lipoprotein carrier protein LolA</fullName>
    </submittedName>
</protein>
<dbReference type="EMBL" id="CP002696">
    <property type="protein sequence ID" value="AEE15971.1"/>
    <property type="molecule type" value="Genomic_DNA"/>
</dbReference>
<dbReference type="AlphaFoldDB" id="F4LPG0"/>
<evidence type="ECO:0000313" key="4">
    <source>
        <dbReference type="Proteomes" id="UP000006546"/>
    </source>
</evidence>
<dbReference type="SUPFAM" id="SSF89392">
    <property type="entry name" value="Prokaryotic lipoproteins and lipoprotein localization factors"/>
    <property type="match status" value="1"/>
</dbReference>